<dbReference type="PANTHER" id="PTHR34580">
    <property type="match status" value="1"/>
</dbReference>
<dbReference type="Pfam" id="PF13280">
    <property type="entry name" value="WYL"/>
    <property type="match status" value="1"/>
</dbReference>
<dbReference type="PANTHER" id="PTHR34580:SF8">
    <property type="entry name" value="WYL DOMAIN-CONTAINING PROTEIN"/>
    <property type="match status" value="1"/>
</dbReference>
<evidence type="ECO:0000259" key="2">
    <source>
        <dbReference type="Pfam" id="PF13280"/>
    </source>
</evidence>
<protein>
    <submittedName>
        <fullName evidence="4">Transcriptional regulator</fullName>
    </submittedName>
</protein>
<dbReference type="RefSeq" id="WP_173679982.1">
    <property type="nucleotide sequence ID" value="NZ_JAAZWO010000037.1"/>
</dbReference>
<organism evidence="4 5">
    <name type="scientific">Clostridium tetanomorphum</name>
    <dbReference type="NCBI Taxonomy" id="1553"/>
    <lineage>
        <taxon>Bacteria</taxon>
        <taxon>Bacillati</taxon>
        <taxon>Bacillota</taxon>
        <taxon>Clostridia</taxon>
        <taxon>Eubacteriales</taxon>
        <taxon>Clostridiaceae</taxon>
        <taxon>Clostridium</taxon>
    </lineage>
</organism>
<evidence type="ECO:0000259" key="3">
    <source>
        <dbReference type="Pfam" id="PF25583"/>
    </source>
</evidence>
<dbReference type="Pfam" id="PF08279">
    <property type="entry name" value="HTH_11"/>
    <property type="match status" value="1"/>
</dbReference>
<dbReference type="InterPro" id="IPR026881">
    <property type="entry name" value="WYL_dom"/>
</dbReference>
<gene>
    <name evidence="4" type="ORF">HGG79_19080</name>
</gene>
<proteinExistence type="predicted"/>
<comment type="caution">
    <text evidence="4">The sequence shown here is derived from an EMBL/GenBank/DDBJ whole genome shotgun (WGS) entry which is preliminary data.</text>
</comment>
<feature type="domain" description="Helix-turn-helix type 11" evidence="1">
    <location>
        <begin position="9"/>
        <end position="58"/>
    </location>
</feature>
<name>A0A923ED34_CLOTT</name>
<dbReference type="InterPro" id="IPR051534">
    <property type="entry name" value="CBASS_pafABC_assoc_protein"/>
</dbReference>
<dbReference type="PIRSF" id="PIRSF016838">
    <property type="entry name" value="PafC"/>
    <property type="match status" value="1"/>
</dbReference>
<evidence type="ECO:0000313" key="4">
    <source>
        <dbReference type="EMBL" id="MBC2399847.1"/>
    </source>
</evidence>
<feature type="domain" description="WYL" evidence="2">
    <location>
        <begin position="141"/>
        <end position="208"/>
    </location>
</feature>
<dbReference type="Proteomes" id="UP000563151">
    <property type="component" value="Unassembled WGS sequence"/>
</dbReference>
<keyword evidence="5" id="KW-1185">Reference proteome</keyword>
<reference evidence="4 5" key="1">
    <citation type="submission" date="2020-04" db="EMBL/GenBank/DDBJ databases">
        <title>Genomic insights into acetone-butanol-ethanol (ABE) fermentation by sequencing solventogenic clostridia strains.</title>
        <authorList>
            <person name="Brown S."/>
        </authorList>
    </citation>
    <scope>NUCLEOTIDE SEQUENCE [LARGE SCALE GENOMIC DNA]</scope>
    <source>
        <strain evidence="4 5">DJ011</strain>
    </source>
</reference>
<dbReference type="EMBL" id="JAAZWO010000037">
    <property type="protein sequence ID" value="MBC2399847.1"/>
    <property type="molecule type" value="Genomic_DNA"/>
</dbReference>
<dbReference type="Pfam" id="PF25583">
    <property type="entry name" value="WCX"/>
    <property type="match status" value="1"/>
</dbReference>
<dbReference type="InterPro" id="IPR036388">
    <property type="entry name" value="WH-like_DNA-bd_sf"/>
</dbReference>
<dbReference type="AlphaFoldDB" id="A0A923ED34"/>
<dbReference type="InterPro" id="IPR036390">
    <property type="entry name" value="WH_DNA-bd_sf"/>
</dbReference>
<dbReference type="InterPro" id="IPR013196">
    <property type="entry name" value="HTH_11"/>
</dbReference>
<accession>A0A923ED34</accession>
<dbReference type="InterPro" id="IPR028349">
    <property type="entry name" value="PafC-like"/>
</dbReference>
<evidence type="ECO:0000313" key="5">
    <source>
        <dbReference type="Proteomes" id="UP000563151"/>
    </source>
</evidence>
<evidence type="ECO:0000259" key="1">
    <source>
        <dbReference type="Pfam" id="PF08279"/>
    </source>
</evidence>
<dbReference type="PROSITE" id="PS52050">
    <property type="entry name" value="WYL"/>
    <property type="match status" value="1"/>
</dbReference>
<dbReference type="InterPro" id="IPR057727">
    <property type="entry name" value="WCX_dom"/>
</dbReference>
<dbReference type="Gene3D" id="1.10.10.10">
    <property type="entry name" value="Winged helix-like DNA-binding domain superfamily/Winged helix DNA-binding domain"/>
    <property type="match status" value="1"/>
</dbReference>
<sequence>MSKVAHLIEMLITLQYKKLTTASELADVLQVDKKTIYRYINNLNLANIPVHTKKGRYGGFYIDESFYMKPPKLSFEELQSLIAVEKNLEDSSFPFKKDLRNAVSKIKSICVNDDKELAEKIDKTSFKIYNIANELKLEEKIDKINYSMEKGRSLSIEYFSHNKNISTEQTIDPYNLIFRNGDWYIVAYSHIEDKVRGYKLSRIKSVDVVNDIYIKPRDFSLGEYLSNFWGDFNGEEELIKIKFSKNVSEFILKNKWSNNQQIEKLDDGSVLLKIYVENLEDIKTWILGFGGEAEVIEPISLKNQVKSEIKKLVDIYQ</sequence>
<dbReference type="SUPFAM" id="SSF46785">
    <property type="entry name" value="Winged helix' DNA-binding domain"/>
    <property type="match status" value="1"/>
</dbReference>
<feature type="domain" description="WCX" evidence="3">
    <location>
        <begin position="237"/>
        <end position="312"/>
    </location>
</feature>